<keyword evidence="2" id="KW-1185">Reference proteome</keyword>
<proteinExistence type="predicted"/>
<evidence type="ECO:0000313" key="2">
    <source>
        <dbReference type="Proteomes" id="UP000481360"/>
    </source>
</evidence>
<dbReference type="EMBL" id="JAAMPJ010000002">
    <property type="protein sequence ID" value="NGY59563.1"/>
    <property type="molecule type" value="Genomic_DNA"/>
</dbReference>
<comment type="caution">
    <text evidence="1">The sequence shown here is derived from an EMBL/GenBank/DDBJ whole genome shotgun (WGS) entry which is preliminary data.</text>
</comment>
<gene>
    <name evidence="1" type="ORF">G7043_11560</name>
</gene>
<dbReference type="AlphaFoldDB" id="A0A7C9RQ78"/>
<name>A0A7C9RQ78_9PSEU</name>
<sequence>MIDTAKYVGVTANTAVAQIQKLGYYVYVTHATKKSNLFQISTTGTLPESLNKWVVSSIEANRSTYSSTATVWVKPGELTPAEKVDEAVQTAGLNSAVGTTYRTASAWVLDVCKSMTTPAQYVTASEFLQGQINEDAKRLEIFKIGIPLLCTEHQGALNEVLEGNVPFGSGTYEIGTGKGKIKPGKYRTLFSVDDCYWERTRPDGEIIDNNFATHAQSITVTIAPTDGSFTTQRCGKWQLVK</sequence>
<evidence type="ECO:0000313" key="1">
    <source>
        <dbReference type="EMBL" id="NGY59563.1"/>
    </source>
</evidence>
<organism evidence="1 2">
    <name type="scientific">Lentzea alba</name>
    <dbReference type="NCBI Taxonomy" id="2714351"/>
    <lineage>
        <taxon>Bacteria</taxon>
        <taxon>Bacillati</taxon>
        <taxon>Actinomycetota</taxon>
        <taxon>Actinomycetes</taxon>
        <taxon>Pseudonocardiales</taxon>
        <taxon>Pseudonocardiaceae</taxon>
        <taxon>Lentzea</taxon>
    </lineage>
</organism>
<reference evidence="1 2" key="1">
    <citation type="submission" date="2020-03" db="EMBL/GenBank/DDBJ databases">
        <title>Isolation and identification of active actinomycetes.</title>
        <authorList>
            <person name="Sun X."/>
        </authorList>
    </citation>
    <scope>NUCLEOTIDE SEQUENCE [LARGE SCALE GENOMIC DNA]</scope>
    <source>
        <strain evidence="1 2">NEAU-D13</strain>
    </source>
</reference>
<dbReference type="RefSeq" id="WP_166045547.1">
    <property type="nucleotide sequence ID" value="NZ_JAAMPJ010000002.1"/>
</dbReference>
<accession>A0A7C9RQ78</accession>
<dbReference type="Proteomes" id="UP000481360">
    <property type="component" value="Unassembled WGS sequence"/>
</dbReference>
<protein>
    <submittedName>
        <fullName evidence="1">Uncharacterized protein</fullName>
    </submittedName>
</protein>